<dbReference type="Proteomes" id="UP000254134">
    <property type="component" value="Unassembled WGS sequence"/>
</dbReference>
<dbReference type="AlphaFoldDB" id="A0A7M2YZU3"/>
<dbReference type="Gene3D" id="3.60.15.10">
    <property type="entry name" value="Ribonuclease Z/Hydroxyacylglutathione hydrolase-like"/>
    <property type="match status" value="1"/>
</dbReference>
<accession>A0A7M2YZU3</accession>
<dbReference type="PANTHER" id="PTHR46233:SF3">
    <property type="entry name" value="HYDROXYACYLGLUTATHIONE HYDROLASE GLOC"/>
    <property type="match status" value="1"/>
</dbReference>
<dbReference type="InterPro" id="IPR001279">
    <property type="entry name" value="Metallo-B-lactamas"/>
</dbReference>
<dbReference type="InterPro" id="IPR036866">
    <property type="entry name" value="RibonucZ/Hydroxyglut_hydro"/>
</dbReference>
<protein>
    <submittedName>
        <fullName evidence="6">Zn-dependent hydrolase including glyoxylase</fullName>
    </submittedName>
</protein>
<name>A0A7M2YZU3_9ACTN</name>
<reference evidence="7" key="2">
    <citation type="journal article" date="2019" name="MicrobiologyOpen">
        <title>High-quality draft genome sequence of Gaiella occulta isolated from a 150 meter deep mineral water borehole and comparison with the genome sequences of other deep-branching lineages of the phylum Actinobacteria.</title>
        <authorList>
            <person name="Severino R."/>
            <person name="Froufe H.J.C."/>
            <person name="Barroso C."/>
            <person name="Albuquerque L."/>
            <person name="Lobo-da-Cunha A."/>
            <person name="da Costa M.S."/>
            <person name="Egas C."/>
        </authorList>
    </citation>
    <scope>NUCLEOTIDE SEQUENCE [LARGE SCALE GENOMIC DNA]</scope>
    <source>
        <strain evidence="7">F2-233</strain>
    </source>
</reference>
<evidence type="ECO:0000313" key="6">
    <source>
        <dbReference type="EMBL" id="RDI75041.1"/>
    </source>
</evidence>
<dbReference type="EMBL" id="QQZY01000002">
    <property type="protein sequence ID" value="RDI75041.1"/>
    <property type="molecule type" value="Genomic_DNA"/>
</dbReference>
<proteinExistence type="predicted"/>
<comment type="caution">
    <text evidence="6">The sequence shown here is derived from an EMBL/GenBank/DDBJ whole genome shotgun (WGS) entry which is preliminary data.</text>
</comment>
<comment type="cofactor">
    <cofactor evidence="1">
        <name>Zn(2+)</name>
        <dbReference type="ChEBI" id="CHEBI:29105"/>
    </cofactor>
</comment>
<keyword evidence="4" id="KW-0862">Zinc</keyword>
<dbReference type="Pfam" id="PF00753">
    <property type="entry name" value="Lactamase_B"/>
    <property type="match status" value="1"/>
</dbReference>
<organism evidence="6 7">
    <name type="scientific">Gaiella occulta</name>
    <dbReference type="NCBI Taxonomy" id="1002870"/>
    <lineage>
        <taxon>Bacteria</taxon>
        <taxon>Bacillati</taxon>
        <taxon>Actinomycetota</taxon>
        <taxon>Thermoleophilia</taxon>
        <taxon>Gaiellales</taxon>
        <taxon>Gaiellaceae</taxon>
        <taxon>Gaiella</taxon>
    </lineage>
</organism>
<keyword evidence="3 6" id="KW-0378">Hydrolase</keyword>
<reference evidence="6 7" key="1">
    <citation type="submission" date="2018-07" db="EMBL/GenBank/DDBJ databases">
        <title>High-quality-draft genome sequence of Gaiella occulta.</title>
        <authorList>
            <person name="Severino R."/>
            <person name="Froufe H.J.C."/>
            <person name="Rainey F.A."/>
            <person name="Barroso C."/>
            <person name="Albuquerque L."/>
            <person name="Lobo-Da-Cunha A."/>
            <person name="Da Costa M.S."/>
            <person name="Egas C."/>
        </authorList>
    </citation>
    <scope>NUCLEOTIDE SEQUENCE [LARGE SCALE GENOMIC DNA]</scope>
    <source>
        <strain evidence="6 7">F2-233</strain>
    </source>
</reference>
<feature type="domain" description="Metallo-beta-lactamase" evidence="5">
    <location>
        <begin position="14"/>
        <end position="190"/>
    </location>
</feature>
<keyword evidence="7" id="KW-1185">Reference proteome</keyword>
<dbReference type="CDD" id="cd06262">
    <property type="entry name" value="metallo-hydrolase-like_MBL-fold"/>
    <property type="match status" value="1"/>
</dbReference>
<evidence type="ECO:0000259" key="5">
    <source>
        <dbReference type="SMART" id="SM00849"/>
    </source>
</evidence>
<dbReference type="PANTHER" id="PTHR46233">
    <property type="entry name" value="HYDROXYACYLGLUTATHIONE HYDROLASE GLOC"/>
    <property type="match status" value="1"/>
</dbReference>
<dbReference type="GO" id="GO:0016787">
    <property type="term" value="F:hydrolase activity"/>
    <property type="evidence" value="ECO:0007669"/>
    <property type="project" value="UniProtKB-KW"/>
</dbReference>
<dbReference type="SUPFAM" id="SSF56281">
    <property type="entry name" value="Metallo-hydrolase/oxidoreductase"/>
    <property type="match status" value="1"/>
</dbReference>
<dbReference type="InterPro" id="IPR051453">
    <property type="entry name" value="MBL_Glyoxalase_II"/>
</dbReference>
<evidence type="ECO:0000313" key="7">
    <source>
        <dbReference type="Proteomes" id="UP000254134"/>
    </source>
</evidence>
<dbReference type="OrthoDB" id="9802991at2"/>
<sequence length="216" mass="22214">MALAVDQLPLPPLQTNTYIVRASAAAREAVVVDPSGDAATIRLRLAALGARCAAILVTHGHFDHIVSLADLAEGTDAPVYAPEGERALLEHPATFTPPGIEIRPSTADVLLSGGETIEAAGIAFAVTPVPGHSPAHLAYGADGEVFSGDVLFAGSVGRTDLPGGDWGTLEASIRRLMDTYPPDTVVHPGHGPQTTLGAELARNPFLADLRAGRPGG</sequence>
<dbReference type="SMART" id="SM00849">
    <property type="entry name" value="Lactamase_B"/>
    <property type="match status" value="1"/>
</dbReference>
<evidence type="ECO:0000256" key="4">
    <source>
        <dbReference type="ARBA" id="ARBA00022833"/>
    </source>
</evidence>
<evidence type="ECO:0000256" key="1">
    <source>
        <dbReference type="ARBA" id="ARBA00001947"/>
    </source>
</evidence>
<evidence type="ECO:0000256" key="2">
    <source>
        <dbReference type="ARBA" id="ARBA00022723"/>
    </source>
</evidence>
<dbReference type="RefSeq" id="WP_114795289.1">
    <property type="nucleotide sequence ID" value="NZ_QQZY01000002.1"/>
</dbReference>
<evidence type="ECO:0000256" key="3">
    <source>
        <dbReference type="ARBA" id="ARBA00022801"/>
    </source>
</evidence>
<dbReference type="GO" id="GO:0046872">
    <property type="term" value="F:metal ion binding"/>
    <property type="evidence" value="ECO:0007669"/>
    <property type="project" value="UniProtKB-KW"/>
</dbReference>
<keyword evidence="2" id="KW-0479">Metal-binding</keyword>
<gene>
    <name evidence="6" type="ORF">Gocc_0839</name>
</gene>